<evidence type="ECO:0000313" key="6">
    <source>
        <dbReference type="Proteomes" id="UP000675881"/>
    </source>
</evidence>
<evidence type="ECO:0000313" key="5">
    <source>
        <dbReference type="EMBL" id="CAF2866056.1"/>
    </source>
</evidence>
<protein>
    <submittedName>
        <fullName evidence="5">(salmon louse) hypothetical protein</fullName>
    </submittedName>
</protein>
<reference evidence="5" key="1">
    <citation type="submission" date="2021-02" db="EMBL/GenBank/DDBJ databases">
        <authorList>
            <person name="Bekaert M."/>
        </authorList>
    </citation>
    <scope>NUCLEOTIDE SEQUENCE</scope>
    <source>
        <strain evidence="5">IoA-00</strain>
    </source>
</reference>
<keyword evidence="2" id="KW-0677">Repeat</keyword>
<dbReference type="EMBL" id="HG994581">
    <property type="protein sequence ID" value="CAF2866056.1"/>
    <property type="molecule type" value="Genomic_DNA"/>
</dbReference>
<dbReference type="Pfam" id="PF13499">
    <property type="entry name" value="EF-hand_7"/>
    <property type="match status" value="1"/>
</dbReference>
<name>A0A7R8CMF3_LEPSM</name>
<organism evidence="5 6">
    <name type="scientific">Lepeophtheirus salmonis</name>
    <name type="common">Salmon louse</name>
    <name type="synonym">Caligus salmonis</name>
    <dbReference type="NCBI Taxonomy" id="72036"/>
    <lineage>
        <taxon>Eukaryota</taxon>
        <taxon>Metazoa</taxon>
        <taxon>Ecdysozoa</taxon>
        <taxon>Arthropoda</taxon>
        <taxon>Crustacea</taxon>
        <taxon>Multicrustacea</taxon>
        <taxon>Hexanauplia</taxon>
        <taxon>Copepoda</taxon>
        <taxon>Siphonostomatoida</taxon>
        <taxon>Caligidae</taxon>
        <taxon>Lepeophtheirus</taxon>
    </lineage>
</organism>
<dbReference type="PROSITE" id="PS50222">
    <property type="entry name" value="EF_HAND_2"/>
    <property type="match status" value="2"/>
</dbReference>
<accession>A0A7R8CMF3</accession>
<proteinExistence type="predicted"/>
<dbReference type="Gene3D" id="1.10.238.10">
    <property type="entry name" value="EF-hand"/>
    <property type="match status" value="1"/>
</dbReference>
<dbReference type="SUPFAM" id="SSF47473">
    <property type="entry name" value="EF-hand"/>
    <property type="match status" value="1"/>
</dbReference>
<dbReference type="InterPro" id="IPR011992">
    <property type="entry name" value="EF-hand-dom_pair"/>
</dbReference>
<dbReference type="CDD" id="cd00051">
    <property type="entry name" value="EFh"/>
    <property type="match status" value="1"/>
</dbReference>
<dbReference type="PRINTS" id="PR00450">
    <property type="entry name" value="RECOVERIN"/>
</dbReference>
<dbReference type="Proteomes" id="UP000675881">
    <property type="component" value="Chromosome 2"/>
</dbReference>
<feature type="domain" description="EF-hand" evidence="4">
    <location>
        <begin position="12"/>
        <end position="47"/>
    </location>
</feature>
<dbReference type="GO" id="GO:0005509">
    <property type="term" value="F:calcium ion binding"/>
    <property type="evidence" value="ECO:0007669"/>
    <property type="project" value="InterPro"/>
</dbReference>
<dbReference type="InterPro" id="IPR028846">
    <property type="entry name" value="Recoverin"/>
</dbReference>
<dbReference type="SMART" id="SM00054">
    <property type="entry name" value="EFh"/>
    <property type="match status" value="2"/>
</dbReference>
<evidence type="ECO:0000256" key="1">
    <source>
        <dbReference type="ARBA" id="ARBA00022723"/>
    </source>
</evidence>
<keyword evidence="6" id="KW-1185">Reference proteome</keyword>
<dbReference type="PROSITE" id="PS00018">
    <property type="entry name" value="EF_HAND_1"/>
    <property type="match status" value="2"/>
</dbReference>
<evidence type="ECO:0000256" key="3">
    <source>
        <dbReference type="ARBA" id="ARBA00022837"/>
    </source>
</evidence>
<gene>
    <name evidence="5" type="ORF">LSAA_6618</name>
</gene>
<evidence type="ECO:0000256" key="2">
    <source>
        <dbReference type="ARBA" id="ARBA00022737"/>
    </source>
</evidence>
<sequence>MLVSLSTLLRGTTNERLRWTFTLYDLNGDGFITKTEVFNVLIAVHDLMGLHASPMIGKEVVQSLVDDIFRRLDGNNDGVVTIEEFIDGCVSDPIISKSLQNFDSRL</sequence>
<dbReference type="AlphaFoldDB" id="A0A7R8CMF3"/>
<dbReference type="PANTHER" id="PTHR23055:SF167">
    <property type="entry name" value="EF-HAND DOMAIN-CONTAINING PROTEIN"/>
    <property type="match status" value="1"/>
</dbReference>
<dbReference type="InterPro" id="IPR002048">
    <property type="entry name" value="EF_hand_dom"/>
</dbReference>
<evidence type="ECO:0000259" key="4">
    <source>
        <dbReference type="PROSITE" id="PS50222"/>
    </source>
</evidence>
<keyword evidence="1" id="KW-0479">Metal-binding</keyword>
<feature type="domain" description="EF-hand" evidence="4">
    <location>
        <begin position="60"/>
        <end position="95"/>
    </location>
</feature>
<dbReference type="InterPro" id="IPR018247">
    <property type="entry name" value="EF_Hand_1_Ca_BS"/>
</dbReference>
<keyword evidence="3" id="KW-0106">Calcium</keyword>
<dbReference type="PANTHER" id="PTHR23055">
    <property type="entry name" value="CALCIUM BINDING PROTEINS"/>
    <property type="match status" value="1"/>
</dbReference>